<gene>
    <name evidence="1" type="ORF">ACAT0790_LOCUS50112</name>
</gene>
<dbReference type="AlphaFoldDB" id="A0A7S1WKB6"/>
<name>A0A7S1WKB6_ALECA</name>
<accession>A0A7S1WKB6</accession>
<organism evidence="1">
    <name type="scientific">Alexandrium catenella</name>
    <name type="common">Red tide dinoflagellate</name>
    <name type="synonym">Gonyaulax catenella</name>
    <dbReference type="NCBI Taxonomy" id="2925"/>
    <lineage>
        <taxon>Eukaryota</taxon>
        <taxon>Sar</taxon>
        <taxon>Alveolata</taxon>
        <taxon>Dinophyceae</taxon>
        <taxon>Gonyaulacales</taxon>
        <taxon>Pyrocystaceae</taxon>
        <taxon>Alexandrium</taxon>
    </lineage>
</organism>
<sequence>MQLADPDNEAFSDWFAKRVHSARLRLSVSCGTLSFGIVMDTDYTWGKEYGSIAGTEGMTFHEGDGTEDPVLDVTSTLHHLNGQLLRLVFHPADCHGVNATLAVELDDLGHYGAGGPLKAYREVLIPAPLG</sequence>
<proteinExistence type="predicted"/>
<reference evidence="1" key="1">
    <citation type="submission" date="2021-01" db="EMBL/GenBank/DDBJ databases">
        <authorList>
            <person name="Corre E."/>
            <person name="Pelletier E."/>
            <person name="Niang G."/>
            <person name="Scheremetjew M."/>
            <person name="Finn R."/>
            <person name="Kale V."/>
            <person name="Holt S."/>
            <person name="Cochrane G."/>
            <person name="Meng A."/>
            <person name="Brown T."/>
            <person name="Cohen L."/>
        </authorList>
    </citation>
    <scope>NUCLEOTIDE SEQUENCE</scope>
    <source>
        <strain evidence="1">OF101</strain>
    </source>
</reference>
<dbReference type="EMBL" id="HBGE01084012">
    <property type="protein sequence ID" value="CAD9173343.1"/>
    <property type="molecule type" value="Transcribed_RNA"/>
</dbReference>
<protein>
    <submittedName>
        <fullName evidence="1">Uncharacterized protein</fullName>
    </submittedName>
</protein>
<evidence type="ECO:0000313" key="1">
    <source>
        <dbReference type="EMBL" id="CAD9173343.1"/>
    </source>
</evidence>